<dbReference type="PATRIC" id="fig|318683.6.peg.3331"/>
<proteinExistence type="inferred from homology"/>
<dbReference type="AlphaFoldDB" id="A0A149TLJ8"/>
<dbReference type="OrthoDB" id="9811244at2"/>
<comment type="caution">
    <text evidence="2">The sequence shown here is derived from an EMBL/GenBank/DDBJ whole genome shotgun (WGS) entry which is preliminary data.</text>
</comment>
<accession>A0A149TLJ8</accession>
<dbReference type="Proteomes" id="UP000075636">
    <property type="component" value="Unassembled WGS sequence"/>
</dbReference>
<gene>
    <name evidence="2" type="ORF">AD945_03725</name>
</gene>
<evidence type="ECO:0000313" key="2">
    <source>
        <dbReference type="EMBL" id="KXV49651.1"/>
    </source>
</evidence>
<dbReference type="PANTHER" id="PTHR33677">
    <property type="entry name" value="TRANSCRIPTIONAL REPRESSOR FRMR-RELATED"/>
    <property type="match status" value="1"/>
</dbReference>
<dbReference type="GO" id="GO:0046872">
    <property type="term" value="F:metal ion binding"/>
    <property type="evidence" value="ECO:0007669"/>
    <property type="project" value="InterPro"/>
</dbReference>
<dbReference type="RefSeq" id="WP_062106603.1">
    <property type="nucleotide sequence ID" value="NZ_LHZR01000092.1"/>
</dbReference>
<evidence type="ECO:0000256" key="1">
    <source>
        <dbReference type="ARBA" id="ARBA00005260"/>
    </source>
</evidence>
<dbReference type="GO" id="GO:0003677">
    <property type="term" value="F:DNA binding"/>
    <property type="evidence" value="ECO:0007669"/>
    <property type="project" value="InterPro"/>
</dbReference>
<protein>
    <recommendedName>
        <fullName evidence="4">Metal resistance protein</fullName>
    </recommendedName>
</protein>
<reference evidence="2 3" key="1">
    <citation type="submission" date="2015-06" db="EMBL/GenBank/DDBJ databases">
        <title>Improved classification and identification of acetic acid bacteria using matrix-assisted laser desorption/ionization time-of-flight mass spectrometry; Gluconobacter nephelii and Gluconobacter uchimurae are later heterotypic synonyms of Gluconobacter japonicus and Gluconobacter oxydans, respectively.</title>
        <authorList>
            <person name="Li L."/>
            <person name="Cleenwerck I."/>
            <person name="De Vuyst L."/>
            <person name="Vandamme P."/>
        </authorList>
    </citation>
    <scope>NUCLEOTIDE SEQUENCE [LARGE SCALE GENOMIC DNA]</scope>
    <source>
        <strain evidence="2 3">LMG 1768</strain>
    </source>
</reference>
<dbReference type="InterPro" id="IPR038390">
    <property type="entry name" value="Metal_Tscrpt_repr_sf"/>
</dbReference>
<dbReference type="GO" id="GO:0045892">
    <property type="term" value="P:negative regulation of DNA-templated transcription"/>
    <property type="evidence" value="ECO:0007669"/>
    <property type="project" value="UniProtKB-ARBA"/>
</dbReference>
<name>A0A149TLJ8_9PROT</name>
<dbReference type="EMBL" id="LHZR01000092">
    <property type="protein sequence ID" value="KXV49651.1"/>
    <property type="molecule type" value="Genomic_DNA"/>
</dbReference>
<sequence>MAHETHPLIKRRLKQAHGHLAKVMEMMDAGRSCSDLAQQLEAIESTIRGAKRLLVQDHLEHCIIDAIADGKMTREDAMQEFSFLTKYF</sequence>
<evidence type="ECO:0000313" key="3">
    <source>
        <dbReference type="Proteomes" id="UP000075636"/>
    </source>
</evidence>
<dbReference type="Gene3D" id="1.20.58.1000">
    <property type="entry name" value="Metal-sensitive repressor, helix protomer"/>
    <property type="match status" value="1"/>
</dbReference>
<comment type="similarity">
    <text evidence="1">Belongs to the FrmR/RcnR family.</text>
</comment>
<dbReference type="Pfam" id="PF02583">
    <property type="entry name" value="Trns_repr_metal"/>
    <property type="match status" value="1"/>
</dbReference>
<evidence type="ECO:0008006" key="4">
    <source>
        <dbReference type="Google" id="ProtNLM"/>
    </source>
</evidence>
<dbReference type="InterPro" id="IPR003735">
    <property type="entry name" value="Metal_Tscrpt_repr"/>
</dbReference>
<organism evidence="2 3">
    <name type="scientific">Gluconobacter albidus</name>
    <dbReference type="NCBI Taxonomy" id="318683"/>
    <lineage>
        <taxon>Bacteria</taxon>
        <taxon>Pseudomonadati</taxon>
        <taxon>Pseudomonadota</taxon>
        <taxon>Alphaproteobacteria</taxon>
        <taxon>Acetobacterales</taxon>
        <taxon>Acetobacteraceae</taxon>
        <taxon>Gluconobacter</taxon>
    </lineage>
</organism>